<organism evidence="1 2">
    <name type="scientific">Rossellomorea vietnamensis</name>
    <dbReference type="NCBI Taxonomy" id="218284"/>
    <lineage>
        <taxon>Bacteria</taxon>
        <taxon>Bacillati</taxon>
        <taxon>Bacillota</taxon>
        <taxon>Bacilli</taxon>
        <taxon>Bacillales</taxon>
        <taxon>Bacillaceae</taxon>
        <taxon>Rossellomorea</taxon>
    </lineage>
</organism>
<accession>A0ACD4C3L8</accession>
<sequence length="421" mass="47028">MKGKWFSKLTAGLLMSSLLVAGCSNSEEGSTGEKGGPVELKVGTWAGATELKEFQEIVDQLNEETDEYNLTIQSIPADYYKKIQTMASAKQAPDLFWLSQEYIPMYAELGVISPLDEYVKDHKEVDLDDYFEGPLAIGQMKDKLYGLPWINQPIMLYYNKSLFEKEGVEVPQADWTWDEFSKAAKAITKDTDGDGKTDQYGTNIDGWPPISTWVWTYGGEIIDKDGNVKIDEPEAIEGIKKFDELINKDKVAPDKTQSQNTGGPEMFKTGKIGMFFGGAGDDFEKQIGDSFDVGMTEVPHATEQATFSWIADTVMSSNTKNKDVAAEALIDLTNAMHEWKILPPTKSDLENVADIRPEKEYALDVMKKASEYSRGYNNQSKQAEIDTAIWQYLYEPILLGDKSPEDAAKETAEALRKIIGQ</sequence>
<reference evidence="1" key="1">
    <citation type="submission" date="2022-09" db="EMBL/GenBank/DDBJ databases">
        <title>Complete genome sequence of Rossellomorea vietnamensis strain RL-WG62, a newly isolated PGPR with the potential for plant salinity stress alleviation.</title>
        <authorList>
            <person name="Ren L."/>
            <person name="Wang G."/>
            <person name="Hu H."/>
        </authorList>
    </citation>
    <scope>NUCLEOTIDE SEQUENCE</scope>
    <source>
        <strain evidence="1">RL-WG62</strain>
    </source>
</reference>
<gene>
    <name evidence="1" type="ORF">N5C46_16100</name>
</gene>
<proteinExistence type="predicted"/>
<evidence type="ECO:0000313" key="1">
    <source>
        <dbReference type="EMBL" id="UXH43205.1"/>
    </source>
</evidence>
<keyword evidence="2" id="KW-1185">Reference proteome</keyword>
<evidence type="ECO:0000313" key="2">
    <source>
        <dbReference type="Proteomes" id="UP001064027"/>
    </source>
</evidence>
<protein>
    <submittedName>
        <fullName evidence="1">Sugar ABC transporter substrate-binding protein</fullName>
    </submittedName>
</protein>
<dbReference type="EMBL" id="CP104558">
    <property type="protein sequence ID" value="UXH43205.1"/>
    <property type="molecule type" value="Genomic_DNA"/>
</dbReference>
<dbReference type="Proteomes" id="UP001064027">
    <property type="component" value="Chromosome"/>
</dbReference>
<name>A0ACD4C3L8_9BACI</name>